<dbReference type="PANTHER" id="PTHR33744">
    <property type="entry name" value="CARBOHYDRATE DIACID REGULATOR"/>
    <property type="match status" value="1"/>
</dbReference>
<dbReference type="Proteomes" id="UP001597055">
    <property type="component" value="Unassembled WGS sequence"/>
</dbReference>
<keyword evidence="4" id="KW-1185">Reference proteome</keyword>
<evidence type="ECO:0000313" key="4">
    <source>
        <dbReference type="Proteomes" id="UP001597055"/>
    </source>
</evidence>
<dbReference type="EMBL" id="JBHTII010000001">
    <property type="protein sequence ID" value="MFD0790321.1"/>
    <property type="molecule type" value="Genomic_DNA"/>
</dbReference>
<comment type="caution">
    <text evidence="3">The sequence shown here is derived from an EMBL/GenBank/DDBJ whole genome shotgun (WGS) entry which is preliminary data.</text>
</comment>
<dbReference type="InterPro" id="IPR051448">
    <property type="entry name" value="CdaR-like_regulators"/>
</dbReference>
<name>A0ABW3AHQ5_9MICO</name>
<organism evidence="3 4">
    <name type="scientific">Microbacterium insulae</name>
    <dbReference type="NCBI Taxonomy" id="483014"/>
    <lineage>
        <taxon>Bacteria</taxon>
        <taxon>Bacillati</taxon>
        <taxon>Actinomycetota</taxon>
        <taxon>Actinomycetes</taxon>
        <taxon>Micrococcales</taxon>
        <taxon>Microbacteriaceae</taxon>
        <taxon>Microbacterium</taxon>
    </lineage>
</organism>
<feature type="domain" description="Purine catabolism PurC-like" evidence="1">
    <location>
        <begin position="24"/>
        <end position="134"/>
    </location>
</feature>
<dbReference type="InterPro" id="IPR012914">
    <property type="entry name" value="PucR_dom"/>
</dbReference>
<evidence type="ECO:0000313" key="3">
    <source>
        <dbReference type="EMBL" id="MFD0790321.1"/>
    </source>
</evidence>
<dbReference type="InterPro" id="IPR042070">
    <property type="entry name" value="PucR_C-HTH_sf"/>
</dbReference>
<dbReference type="PANTHER" id="PTHR33744:SF1">
    <property type="entry name" value="DNA-BINDING TRANSCRIPTIONAL ACTIVATOR ADER"/>
    <property type="match status" value="1"/>
</dbReference>
<evidence type="ECO:0000259" key="2">
    <source>
        <dbReference type="Pfam" id="PF13556"/>
    </source>
</evidence>
<dbReference type="Pfam" id="PF13556">
    <property type="entry name" value="HTH_30"/>
    <property type="match status" value="1"/>
</dbReference>
<proteinExistence type="predicted"/>
<dbReference type="InterPro" id="IPR025736">
    <property type="entry name" value="PucR_C-HTH_dom"/>
</dbReference>
<dbReference type="Gene3D" id="1.10.10.2840">
    <property type="entry name" value="PucR C-terminal helix-turn-helix domain"/>
    <property type="match status" value="1"/>
</dbReference>
<protein>
    <submittedName>
        <fullName evidence="3">PucR family transcriptional regulator</fullName>
    </submittedName>
</protein>
<gene>
    <name evidence="3" type="ORF">ACFQ0P_07925</name>
</gene>
<feature type="domain" description="PucR C-terminal helix-turn-helix" evidence="2">
    <location>
        <begin position="450"/>
        <end position="508"/>
    </location>
</feature>
<evidence type="ECO:0000259" key="1">
    <source>
        <dbReference type="Pfam" id="PF07905"/>
    </source>
</evidence>
<reference evidence="4" key="1">
    <citation type="journal article" date="2019" name="Int. J. Syst. Evol. Microbiol.">
        <title>The Global Catalogue of Microorganisms (GCM) 10K type strain sequencing project: providing services to taxonomists for standard genome sequencing and annotation.</title>
        <authorList>
            <consortium name="The Broad Institute Genomics Platform"/>
            <consortium name="The Broad Institute Genome Sequencing Center for Infectious Disease"/>
            <person name="Wu L."/>
            <person name="Ma J."/>
        </authorList>
    </citation>
    <scope>NUCLEOTIDE SEQUENCE [LARGE SCALE GENOMIC DNA]</scope>
    <source>
        <strain evidence="4">CCUG 54523</strain>
    </source>
</reference>
<dbReference type="RefSeq" id="WP_204978104.1">
    <property type="nucleotide sequence ID" value="NZ_JBHTII010000001.1"/>
</dbReference>
<accession>A0ABW3AHQ5</accession>
<dbReference type="Pfam" id="PF07905">
    <property type="entry name" value="PucR"/>
    <property type="match status" value="1"/>
</dbReference>
<sequence>MTRIDAQSNAPATTSPNGVTVRDLVGLRYLQATVLAGEAGLDQRVTWAHVSDAFDPWNWLDPGDLVLTCGYILPETPQDQVTFVERLATAGLSGLVVGEDERCPPISGDMLAAADRIGFPVIFGAHTVGFAQYVRFVAAANARAENQSFTKIARVHGEVMASLREDLAGTEFVDRLSHVVDCRLLVVDPEMWEPLVRGASTPAREWKDAYDEEVRRSSGRAPFVMNLTVGDQNALAMPIPSERSACLIAFPKGGVKPQLAVLQQIAAACSLEIARVDAEVERARRSGAGLLNDGLNGRFEPAVLTELFRGRRIHGDLRALAIDGSPAAVNRLARSWLVRRIPFLLGEIGHVAIAVVRADDVSQADLEERTALEGWRAGISDVFSGAGNLGDAVRQSRWALETVSPSVAALALYGDGSPTFLPRTLVESRLAADRVLGPLIEYDRTQGSDLIQTLQVYLECDRSPSRASEQLFVHTQTVNYRIARIQELTGRSMRSTADVSELWFALRALALSQSAQ</sequence>